<evidence type="ECO:0000259" key="1">
    <source>
        <dbReference type="Pfam" id="PF03070"/>
    </source>
</evidence>
<dbReference type="InterPro" id="IPR053261">
    <property type="entry name" value="Polyketide-peptide_reg"/>
</dbReference>
<feature type="domain" description="Thiaminase-2/PQQC" evidence="1">
    <location>
        <begin position="130"/>
        <end position="257"/>
    </location>
</feature>
<dbReference type="InterPro" id="IPR016084">
    <property type="entry name" value="Haem_Oase-like_multi-hlx"/>
</dbReference>
<protein>
    <submittedName>
        <fullName evidence="2">RHTO0S05e10440g1_1</fullName>
    </submittedName>
</protein>
<dbReference type="PANTHER" id="PTHR41813:SF2">
    <property type="entry name" value="REGULATOR PAB1642, PUTATIVE (AFU_ORTHOLOGUE AFUA_3G11955)-RELATED"/>
    <property type="match status" value="1"/>
</dbReference>
<proteinExistence type="predicted"/>
<evidence type="ECO:0000313" key="2">
    <source>
        <dbReference type="EMBL" id="CDR40989.1"/>
    </source>
</evidence>
<dbReference type="GO" id="GO:0006772">
    <property type="term" value="P:thiamine metabolic process"/>
    <property type="evidence" value="ECO:0007669"/>
    <property type="project" value="UniProtKB-ARBA"/>
</dbReference>
<dbReference type="PANTHER" id="PTHR41813">
    <property type="entry name" value="REGULATOR PAB1642, PUTATIVE (AFU_ORTHOLOGUE AFUA_3G11955)-RELATED"/>
    <property type="match status" value="1"/>
</dbReference>
<sequence length="306" mass="34590">MPTFTETMLERYSDEITVATQHPFLAAAGRHELTRDKLSEWLTQDRCYALHGYPKFIASLISALPLSSFPHQADAHKTLSLLSYALSNIDREVTFFDDLSSKYLVDLEVSPDEEERDNKLKRPIGSLQGQVLRPTTRAYIDLMIATGAEASRNGGNLEEAIVLLWTMEKLYNLAWKYAGSLSPSSSSSRNPSDPRTSAAITELIQNWTSEEFDLFVEKCGEEVEKLDLVEGTDAWERAEEMFKYVLYLEQRFWPDMYAGPSRGALGSLSRRSSMAMSRRNSENVSGRSSVNLSRRSSFILNNISDQ</sequence>
<dbReference type="EMBL" id="LK052940">
    <property type="protein sequence ID" value="CDR40989.1"/>
    <property type="molecule type" value="Genomic_DNA"/>
</dbReference>
<dbReference type="InterPro" id="IPR004305">
    <property type="entry name" value="Thiaminase-2/PQQC"/>
</dbReference>
<name>A0A061ATR3_RHOTO</name>
<organism evidence="2">
    <name type="scientific">Rhodotorula toruloides</name>
    <name type="common">Yeast</name>
    <name type="synonym">Rhodosporidium toruloides</name>
    <dbReference type="NCBI Taxonomy" id="5286"/>
    <lineage>
        <taxon>Eukaryota</taxon>
        <taxon>Fungi</taxon>
        <taxon>Dikarya</taxon>
        <taxon>Basidiomycota</taxon>
        <taxon>Pucciniomycotina</taxon>
        <taxon>Microbotryomycetes</taxon>
        <taxon>Sporidiobolales</taxon>
        <taxon>Sporidiobolaceae</taxon>
        <taxon>Rhodotorula</taxon>
    </lineage>
</organism>
<dbReference type="SUPFAM" id="SSF48613">
    <property type="entry name" value="Heme oxygenase-like"/>
    <property type="match status" value="1"/>
</dbReference>
<dbReference type="Gene3D" id="1.20.910.10">
    <property type="entry name" value="Heme oxygenase-like"/>
    <property type="match status" value="1"/>
</dbReference>
<dbReference type="AlphaFoldDB" id="A0A061ATR3"/>
<reference evidence="2" key="1">
    <citation type="journal article" date="2014" name="Genome Announc.">
        <title>Draft genome sequence of Rhodosporidium toruloides CECT1137, an oleaginous yeast of biotechnological interest.</title>
        <authorList>
            <person name="Morin N."/>
            <person name="Calcas X."/>
            <person name="Devillers H."/>
            <person name="Durrens P."/>
            <person name="Sherman D.J."/>
            <person name="Nicaud J.-M."/>
            <person name="Neuveglise C."/>
        </authorList>
    </citation>
    <scope>NUCLEOTIDE SEQUENCE</scope>
    <source>
        <strain evidence="2">CECT1137</strain>
    </source>
</reference>
<dbReference type="OrthoDB" id="37730at2759"/>
<accession>A0A061ATR3</accession>
<dbReference type="Pfam" id="PF03070">
    <property type="entry name" value="TENA_THI-4"/>
    <property type="match status" value="1"/>
</dbReference>
<gene>
    <name evidence="2" type="ORF">RHTO0S_05e10440g</name>
</gene>
<dbReference type="CDD" id="cd19357">
    <property type="entry name" value="TenA_E_At3g16990-like"/>
    <property type="match status" value="1"/>
</dbReference>